<organism evidence="1 2">
    <name type="scientific">Pseudomonas hunanensis</name>
    <dbReference type="NCBI Taxonomy" id="1247546"/>
    <lineage>
        <taxon>Bacteria</taxon>
        <taxon>Pseudomonadati</taxon>
        <taxon>Pseudomonadota</taxon>
        <taxon>Gammaproteobacteria</taxon>
        <taxon>Pseudomonadales</taxon>
        <taxon>Pseudomonadaceae</taxon>
        <taxon>Pseudomonas</taxon>
    </lineage>
</organism>
<keyword evidence="2" id="KW-1185">Reference proteome</keyword>
<dbReference type="Proteomes" id="UP001259587">
    <property type="component" value="Unassembled WGS sequence"/>
</dbReference>
<dbReference type="EMBL" id="JAVDTH010000052">
    <property type="protein sequence ID" value="MDR6715431.1"/>
    <property type="molecule type" value="Genomic_DNA"/>
</dbReference>
<reference evidence="1" key="1">
    <citation type="submission" date="2023-07" db="EMBL/GenBank/DDBJ databases">
        <title>Sorghum-associated microbial communities from plants grown in Nebraska, USA.</title>
        <authorList>
            <person name="Schachtman D."/>
        </authorList>
    </citation>
    <scope>NUCLEOTIDE SEQUENCE</scope>
    <source>
        <strain evidence="1">BE56</strain>
    </source>
</reference>
<name>A0ACC6KAJ2_9PSED</name>
<sequence length="340" mass="36807">MSFDKDNAMPDVTSASPDVTKTAVRYFFNKAGLCTLVTDEGSHCWMRHDERIMGVLVTDGAKLDSALIATDSAGSLVFERYVAESRHAAFSPHGNAALALHGGVGFKGEYPQPLTGHYLLGNGYRAYAPVLMRLNSPDDQSPFGRGGLNCYAFVEGDPINRSDPTGHAPVFGKPSSFYYRGPIKVIDGLRVFTSPGENGKPILNIGAHGTAGRIGTHSHTRTAEAVTTVLKKAGVKLDGQETHIIACRSANLAESTRSSFIDDMARITNAPSTGYLESVWTDDNRPAMINGPFEKYWIKLIQQMDEDDKDYSRFAFKPVTAFPGRTAEPPSATNGAIRQG</sequence>
<evidence type="ECO:0000313" key="1">
    <source>
        <dbReference type="EMBL" id="MDR6715431.1"/>
    </source>
</evidence>
<proteinExistence type="predicted"/>
<accession>A0ACC6KAJ2</accession>
<comment type="caution">
    <text evidence="1">The sequence shown here is derived from an EMBL/GenBank/DDBJ whole genome shotgun (WGS) entry which is preliminary data.</text>
</comment>
<gene>
    <name evidence="1" type="ORF">J2W83_005075</name>
</gene>
<protein>
    <submittedName>
        <fullName evidence="1">RHS repeat-associated protein</fullName>
    </submittedName>
</protein>
<evidence type="ECO:0000313" key="2">
    <source>
        <dbReference type="Proteomes" id="UP001259587"/>
    </source>
</evidence>